<proteinExistence type="predicted"/>
<feature type="non-terminal residue" evidence="1">
    <location>
        <position position="77"/>
    </location>
</feature>
<name>A0AAD6Y898_9AGAR</name>
<evidence type="ECO:0000313" key="2">
    <source>
        <dbReference type="Proteomes" id="UP001219525"/>
    </source>
</evidence>
<dbReference type="Proteomes" id="UP001219525">
    <property type="component" value="Unassembled WGS sequence"/>
</dbReference>
<keyword evidence="2" id="KW-1185">Reference proteome</keyword>
<dbReference type="AlphaFoldDB" id="A0AAD6Y898"/>
<evidence type="ECO:0000313" key="1">
    <source>
        <dbReference type="EMBL" id="KAJ7195944.1"/>
    </source>
</evidence>
<dbReference type="EMBL" id="JARJCW010000087">
    <property type="protein sequence ID" value="KAJ7195944.1"/>
    <property type="molecule type" value="Genomic_DNA"/>
</dbReference>
<organism evidence="1 2">
    <name type="scientific">Mycena pura</name>
    <dbReference type="NCBI Taxonomy" id="153505"/>
    <lineage>
        <taxon>Eukaryota</taxon>
        <taxon>Fungi</taxon>
        <taxon>Dikarya</taxon>
        <taxon>Basidiomycota</taxon>
        <taxon>Agaricomycotina</taxon>
        <taxon>Agaricomycetes</taxon>
        <taxon>Agaricomycetidae</taxon>
        <taxon>Agaricales</taxon>
        <taxon>Marasmiineae</taxon>
        <taxon>Mycenaceae</taxon>
        <taxon>Mycena</taxon>
    </lineage>
</organism>
<accession>A0AAD6Y898</accession>
<comment type="caution">
    <text evidence="1">The sequence shown here is derived from an EMBL/GenBank/DDBJ whole genome shotgun (WGS) entry which is preliminary data.</text>
</comment>
<feature type="non-terminal residue" evidence="1">
    <location>
        <position position="1"/>
    </location>
</feature>
<reference evidence="1" key="1">
    <citation type="submission" date="2023-03" db="EMBL/GenBank/DDBJ databases">
        <title>Massive genome expansion in bonnet fungi (Mycena s.s.) driven by repeated elements and novel gene families across ecological guilds.</title>
        <authorList>
            <consortium name="Lawrence Berkeley National Laboratory"/>
            <person name="Harder C.B."/>
            <person name="Miyauchi S."/>
            <person name="Viragh M."/>
            <person name="Kuo A."/>
            <person name="Thoen E."/>
            <person name="Andreopoulos B."/>
            <person name="Lu D."/>
            <person name="Skrede I."/>
            <person name="Drula E."/>
            <person name="Henrissat B."/>
            <person name="Morin E."/>
            <person name="Kohler A."/>
            <person name="Barry K."/>
            <person name="LaButti K."/>
            <person name="Morin E."/>
            <person name="Salamov A."/>
            <person name="Lipzen A."/>
            <person name="Mereny Z."/>
            <person name="Hegedus B."/>
            <person name="Baldrian P."/>
            <person name="Stursova M."/>
            <person name="Weitz H."/>
            <person name="Taylor A."/>
            <person name="Grigoriev I.V."/>
            <person name="Nagy L.G."/>
            <person name="Martin F."/>
            <person name="Kauserud H."/>
        </authorList>
    </citation>
    <scope>NUCLEOTIDE SEQUENCE</scope>
    <source>
        <strain evidence="1">9144</strain>
    </source>
</reference>
<sequence>LRSNAMPAELESFRKIIDDAPDELFRYASEISNLQTALNRLVREHATLTAYVDGCRSLFSPIRRLPPELLVAVFEMC</sequence>
<gene>
    <name evidence="1" type="ORF">GGX14DRAFT_325807</name>
</gene>
<protein>
    <submittedName>
        <fullName evidence="1">Uncharacterized protein</fullName>
    </submittedName>
</protein>